<accession>A0A3A6PW12</accession>
<evidence type="ECO:0000313" key="4">
    <source>
        <dbReference type="EMBL" id="RJX38054.1"/>
    </source>
</evidence>
<organism evidence="4 5">
    <name type="scientific">Paenibacillus pinisoli</name>
    <dbReference type="NCBI Taxonomy" id="1276110"/>
    <lineage>
        <taxon>Bacteria</taxon>
        <taxon>Bacillati</taxon>
        <taxon>Bacillota</taxon>
        <taxon>Bacilli</taxon>
        <taxon>Bacillales</taxon>
        <taxon>Paenibacillaceae</taxon>
        <taxon>Paenibacillus</taxon>
    </lineage>
</organism>
<keyword evidence="5" id="KW-1185">Reference proteome</keyword>
<dbReference type="RefSeq" id="WP_120112873.1">
    <property type="nucleotide sequence ID" value="NZ_QXQB01000004.1"/>
</dbReference>
<sequence>MRRYSVVERLLFPSAQLNEDKLAKAVQGKTVLITGASSGIGEQTALLLGQFPVHLVLVARREDKLMEVKSLIESKGIARATIVAVDMRRDEELEELLRLLREKQNAPDIVISNAGLSIRRSIFASLDRHHDYTRTMSINYLAPVKLLLSVIPELERRQGQVINVSTINTSLAPLPKWSAYQASKAAFDTWFRSAAPELNAAGIFTTSIYLPLVRTPMIEPTSAYKSMPAMNPEHVARIIAKSIYAKQTKWQPWWLFIGQAASLIFRGQWEKWMARKHGKQRGKQENG</sequence>
<evidence type="ECO:0000256" key="3">
    <source>
        <dbReference type="RuleBase" id="RU000363"/>
    </source>
</evidence>
<evidence type="ECO:0000256" key="1">
    <source>
        <dbReference type="ARBA" id="ARBA00006484"/>
    </source>
</evidence>
<dbReference type="Proteomes" id="UP000267798">
    <property type="component" value="Unassembled WGS sequence"/>
</dbReference>
<evidence type="ECO:0000256" key="2">
    <source>
        <dbReference type="ARBA" id="ARBA00023002"/>
    </source>
</evidence>
<dbReference type="SUPFAM" id="SSF51735">
    <property type="entry name" value="NAD(P)-binding Rossmann-fold domains"/>
    <property type="match status" value="1"/>
</dbReference>
<dbReference type="EMBL" id="QXQB01000004">
    <property type="protein sequence ID" value="RJX38054.1"/>
    <property type="molecule type" value="Genomic_DNA"/>
</dbReference>
<dbReference type="PANTHER" id="PTHR44196">
    <property type="entry name" value="DEHYDROGENASE/REDUCTASE SDR FAMILY MEMBER 7B"/>
    <property type="match status" value="1"/>
</dbReference>
<name>A0A3A6PW12_9BACL</name>
<dbReference type="PANTHER" id="PTHR44196:SF1">
    <property type="entry name" value="DEHYDROGENASE_REDUCTASE SDR FAMILY MEMBER 7B"/>
    <property type="match status" value="1"/>
</dbReference>
<reference evidence="4 5" key="1">
    <citation type="submission" date="2018-09" db="EMBL/GenBank/DDBJ databases">
        <title>Paenibacillus aracenensis nov. sp. isolated from a cave in southern Spain.</title>
        <authorList>
            <person name="Jurado V."/>
            <person name="Gutierrez-Patricio S."/>
            <person name="Gonzalez-Pimentel J.L."/>
            <person name="Miller A.Z."/>
            <person name="Laiz L."/>
            <person name="Saiz-Jimenez C."/>
        </authorList>
    </citation>
    <scope>NUCLEOTIDE SEQUENCE [LARGE SCALE GENOMIC DNA]</scope>
    <source>
        <strain evidence="4 5">JCM 19203</strain>
    </source>
</reference>
<comment type="similarity">
    <text evidence="1 3">Belongs to the short-chain dehydrogenases/reductases (SDR) family.</text>
</comment>
<dbReference type="GO" id="GO:0016491">
    <property type="term" value="F:oxidoreductase activity"/>
    <property type="evidence" value="ECO:0007669"/>
    <property type="project" value="UniProtKB-KW"/>
</dbReference>
<proteinExistence type="inferred from homology"/>
<dbReference type="OrthoDB" id="9808814at2"/>
<comment type="caution">
    <text evidence="4">The sequence shown here is derived from an EMBL/GenBank/DDBJ whole genome shotgun (WGS) entry which is preliminary data.</text>
</comment>
<dbReference type="InterPro" id="IPR002347">
    <property type="entry name" value="SDR_fam"/>
</dbReference>
<dbReference type="AlphaFoldDB" id="A0A3A6PW12"/>
<protein>
    <submittedName>
        <fullName evidence="4">SDR family NAD(P)-dependent oxidoreductase</fullName>
    </submittedName>
</protein>
<dbReference type="PRINTS" id="PR00080">
    <property type="entry name" value="SDRFAMILY"/>
</dbReference>
<dbReference type="Pfam" id="PF00106">
    <property type="entry name" value="adh_short"/>
    <property type="match status" value="1"/>
</dbReference>
<keyword evidence="2" id="KW-0560">Oxidoreductase</keyword>
<dbReference type="PRINTS" id="PR00081">
    <property type="entry name" value="GDHRDH"/>
</dbReference>
<gene>
    <name evidence="4" type="ORF">D3P09_18425</name>
</gene>
<dbReference type="Gene3D" id="3.40.50.720">
    <property type="entry name" value="NAD(P)-binding Rossmann-like Domain"/>
    <property type="match status" value="1"/>
</dbReference>
<evidence type="ECO:0000313" key="5">
    <source>
        <dbReference type="Proteomes" id="UP000267798"/>
    </source>
</evidence>
<dbReference type="InterPro" id="IPR036291">
    <property type="entry name" value="NAD(P)-bd_dom_sf"/>
</dbReference>
<dbReference type="GO" id="GO:0016020">
    <property type="term" value="C:membrane"/>
    <property type="evidence" value="ECO:0007669"/>
    <property type="project" value="TreeGrafter"/>
</dbReference>